<keyword evidence="2" id="KW-0813">Transport</keyword>
<sequence length="428" mass="43754">MPGDKRARRPGMRSISARRFTIDVTPLRTSREFRTVFTARTISVFGIGFLVVALPVQVFALTGSTAMVAAVATTIGLSAFAGTLIGGTAADHYDRRLVIVGSRAAATLGFALLAVNAMLPEPKLWVIFLCAVIDGVTGGISETALVAVMPALIPPGKLAAGAALMALTADLGHMSAPALAGVLIAWLDVAANYWFAAAASLVTTLLLARLGPMTAERGHDESPIRAALSGFRFAARHRIIGATLLVGCITMLLSGWNVLIPQYVTEVLHAGDATAGLLFAAPAVGAVLGSLTSGWTGSIHRGGQVIFAATFVSAAGIAGAGLLGTTVMVFAGLVAHGAGRVVSDIARFAVVQAATPDEFRGRVSGLWTAQLTIALSLGAVVAGIVSSAVPARSVFLVYGAGGCVLTVALWCLLTTLRTLDSRATTSPG</sequence>
<feature type="transmembrane region" description="Helical" evidence="7">
    <location>
        <begin position="193"/>
        <end position="210"/>
    </location>
</feature>
<feature type="transmembrane region" description="Helical" evidence="7">
    <location>
        <begin position="273"/>
        <end position="293"/>
    </location>
</feature>
<dbReference type="Pfam" id="PF05977">
    <property type="entry name" value="MFS_3"/>
    <property type="match status" value="1"/>
</dbReference>
<dbReference type="InterPro" id="IPR020846">
    <property type="entry name" value="MFS_dom"/>
</dbReference>
<evidence type="ECO:0000259" key="8">
    <source>
        <dbReference type="PROSITE" id="PS50850"/>
    </source>
</evidence>
<evidence type="ECO:0000313" key="9">
    <source>
        <dbReference type="EMBL" id="MFI1460753.1"/>
    </source>
</evidence>
<feature type="transmembrane region" description="Helical" evidence="7">
    <location>
        <begin position="305"/>
        <end position="323"/>
    </location>
</feature>
<evidence type="ECO:0000256" key="4">
    <source>
        <dbReference type="ARBA" id="ARBA00022692"/>
    </source>
</evidence>
<evidence type="ECO:0000256" key="7">
    <source>
        <dbReference type="SAM" id="Phobius"/>
    </source>
</evidence>
<feature type="transmembrane region" description="Helical" evidence="7">
    <location>
        <begin position="37"/>
        <end position="60"/>
    </location>
</feature>
<organism evidence="9 10">
    <name type="scientific">Nocardia carnea</name>
    <dbReference type="NCBI Taxonomy" id="37328"/>
    <lineage>
        <taxon>Bacteria</taxon>
        <taxon>Bacillati</taxon>
        <taxon>Actinomycetota</taxon>
        <taxon>Actinomycetes</taxon>
        <taxon>Mycobacteriales</taxon>
        <taxon>Nocardiaceae</taxon>
        <taxon>Nocardia</taxon>
    </lineage>
</organism>
<comment type="caution">
    <text evidence="9">The sequence shown here is derived from an EMBL/GenBank/DDBJ whole genome shotgun (WGS) entry which is preliminary data.</text>
</comment>
<dbReference type="RefSeq" id="WP_231508707.1">
    <property type="nucleotide sequence ID" value="NZ_JBIRUQ010000001.1"/>
</dbReference>
<dbReference type="SUPFAM" id="SSF103473">
    <property type="entry name" value="MFS general substrate transporter"/>
    <property type="match status" value="1"/>
</dbReference>
<dbReference type="CDD" id="cd06173">
    <property type="entry name" value="MFS_MefA_like"/>
    <property type="match status" value="1"/>
</dbReference>
<feature type="transmembrane region" description="Helical" evidence="7">
    <location>
        <begin position="395"/>
        <end position="413"/>
    </location>
</feature>
<dbReference type="GeneID" id="93503219"/>
<evidence type="ECO:0000256" key="6">
    <source>
        <dbReference type="ARBA" id="ARBA00023136"/>
    </source>
</evidence>
<gene>
    <name evidence="9" type="primary">entS</name>
    <name evidence="9" type="ORF">ACH4WX_08510</name>
</gene>
<evidence type="ECO:0000256" key="1">
    <source>
        <dbReference type="ARBA" id="ARBA00004429"/>
    </source>
</evidence>
<feature type="transmembrane region" description="Helical" evidence="7">
    <location>
        <begin position="164"/>
        <end position="187"/>
    </location>
</feature>
<dbReference type="InterPro" id="IPR010290">
    <property type="entry name" value="TM_effector"/>
</dbReference>
<evidence type="ECO:0000256" key="3">
    <source>
        <dbReference type="ARBA" id="ARBA00022475"/>
    </source>
</evidence>
<keyword evidence="6 7" id="KW-0472">Membrane</keyword>
<accession>A0ABW7TM83</accession>
<dbReference type="EMBL" id="JBIRUQ010000001">
    <property type="protein sequence ID" value="MFI1460753.1"/>
    <property type="molecule type" value="Genomic_DNA"/>
</dbReference>
<feature type="transmembrane region" description="Helical" evidence="7">
    <location>
        <begin position="239"/>
        <end position="261"/>
    </location>
</feature>
<keyword evidence="3" id="KW-1003">Cell membrane</keyword>
<dbReference type="PANTHER" id="PTHR23513">
    <property type="entry name" value="INTEGRAL MEMBRANE EFFLUX PROTEIN-RELATED"/>
    <property type="match status" value="1"/>
</dbReference>
<dbReference type="NCBIfam" id="NF007792">
    <property type="entry name" value="PRK10489.1"/>
    <property type="match status" value="1"/>
</dbReference>
<dbReference type="PANTHER" id="PTHR23513:SF9">
    <property type="entry name" value="ENTEROBACTIN EXPORTER ENTS"/>
    <property type="match status" value="1"/>
</dbReference>
<keyword evidence="5 7" id="KW-1133">Transmembrane helix</keyword>
<comment type="subcellular location">
    <subcellularLocation>
        <location evidence="1">Cell inner membrane</location>
        <topology evidence="1">Multi-pass membrane protein</topology>
    </subcellularLocation>
</comment>
<reference evidence="9 10" key="1">
    <citation type="submission" date="2024-10" db="EMBL/GenBank/DDBJ databases">
        <title>The Natural Products Discovery Center: Release of the First 8490 Sequenced Strains for Exploring Actinobacteria Biosynthetic Diversity.</title>
        <authorList>
            <person name="Kalkreuter E."/>
            <person name="Kautsar S.A."/>
            <person name="Yang D."/>
            <person name="Bader C.D."/>
            <person name="Teijaro C.N."/>
            <person name="Fluegel L."/>
            <person name="Davis C.M."/>
            <person name="Simpson J.R."/>
            <person name="Lauterbach L."/>
            <person name="Steele A.D."/>
            <person name="Gui C."/>
            <person name="Meng S."/>
            <person name="Li G."/>
            <person name="Viehrig K."/>
            <person name="Ye F."/>
            <person name="Su P."/>
            <person name="Kiefer A.F."/>
            <person name="Nichols A."/>
            <person name="Cepeda A.J."/>
            <person name="Yan W."/>
            <person name="Fan B."/>
            <person name="Jiang Y."/>
            <person name="Adhikari A."/>
            <person name="Zheng C.-J."/>
            <person name="Schuster L."/>
            <person name="Cowan T.M."/>
            <person name="Smanski M.J."/>
            <person name="Chevrette M.G."/>
            <person name="De Carvalho L.P.S."/>
            <person name="Shen B."/>
        </authorList>
    </citation>
    <scope>NUCLEOTIDE SEQUENCE [LARGE SCALE GENOMIC DNA]</scope>
    <source>
        <strain evidence="9 10">NPDC020568</strain>
    </source>
</reference>
<name>A0ABW7TM83_9NOCA</name>
<evidence type="ECO:0000256" key="5">
    <source>
        <dbReference type="ARBA" id="ARBA00022989"/>
    </source>
</evidence>
<feature type="transmembrane region" description="Helical" evidence="7">
    <location>
        <begin position="66"/>
        <end position="85"/>
    </location>
</feature>
<feature type="transmembrane region" description="Helical" evidence="7">
    <location>
        <begin position="371"/>
        <end position="389"/>
    </location>
</feature>
<dbReference type="InterPro" id="IPR036259">
    <property type="entry name" value="MFS_trans_sf"/>
</dbReference>
<keyword evidence="4 7" id="KW-0812">Transmembrane</keyword>
<evidence type="ECO:0000256" key="2">
    <source>
        <dbReference type="ARBA" id="ARBA00022448"/>
    </source>
</evidence>
<feature type="transmembrane region" description="Helical" evidence="7">
    <location>
        <begin position="125"/>
        <end position="152"/>
    </location>
</feature>
<dbReference type="PROSITE" id="PS50850">
    <property type="entry name" value="MFS"/>
    <property type="match status" value="1"/>
</dbReference>
<keyword evidence="10" id="KW-1185">Reference proteome</keyword>
<dbReference type="Gene3D" id="1.20.1250.20">
    <property type="entry name" value="MFS general substrate transporter like domains"/>
    <property type="match status" value="1"/>
</dbReference>
<protein>
    <submittedName>
        <fullName evidence="9">Enterobactin transporter EntS</fullName>
    </submittedName>
</protein>
<feature type="domain" description="Major facilitator superfamily (MFS) profile" evidence="8">
    <location>
        <begin position="32"/>
        <end position="417"/>
    </location>
</feature>
<dbReference type="Proteomes" id="UP001611263">
    <property type="component" value="Unassembled WGS sequence"/>
</dbReference>
<proteinExistence type="predicted"/>
<feature type="transmembrane region" description="Helical" evidence="7">
    <location>
        <begin position="97"/>
        <end position="119"/>
    </location>
</feature>
<evidence type="ECO:0000313" key="10">
    <source>
        <dbReference type="Proteomes" id="UP001611263"/>
    </source>
</evidence>